<gene>
    <name evidence="2" type="ORF">D0435_06375</name>
</gene>
<dbReference type="Proteomes" id="UP000446866">
    <property type="component" value="Unassembled WGS sequence"/>
</dbReference>
<reference evidence="2 3" key="1">
    <citation type="submission" date="2018-08" db="EMBL/GenBank/DDBJ databases">
        <title>Murine metabolic-syndrome-specific gut microbial biobank.</title>
        <authorList>
            <person name="Liu C."/>
        </authorList>
    </citation>
    <scope>NUCLEOTIDE SEQUENCE [LARGE SCALE GENOMIC DNA]</scope>
    <source>
        <strain evidence="2 3">28</strain>
    </source>
</reference>
<sequence>MIKILIGLGIIALSFVYIMKNHDKSMMQNLLEKKSAKAKACMEQEQMRADNGNDNKNETETI</sequence>
<comment type="caution">
    <text evidence="2">The sequence shown here is derived from an EMBL/GenBank/DDBJ whole genome shotgun (WGS) entry which is preliminary data.</text>
</comment>
<evidence type="ECO:0000313" key="2">
    <source>
        <dbReference type="EMBL" id="NBH61275.1"/>
    </source>
</evidence>
<evidence type="ECO:0000313" key="3">
    <source>
        <dbReference type="Proteomes" id="UP000446866"/>
    </source>
</evidence>
<dbReference type="RefSeq" id="WP_160201556.1">
    <property type="nucleotide sequence ID" value="NZ_QXWK01000010.1"/>
</dbReference>
<proteinExistence type="predicted"/>
<accession>A0A845QJR0</accession>
<protein>
    <submittedName>
        <fullName evidence="2">Uncharacterized protein</fullName>
    </submittedName>
</protein>
<dbReference type="AlphaFoldDB" id="A0A845QJR0"/>
<name>A0A845QJR0_9FIRM</name>
<evidence type="ECO:0000256" key="1">
    <source>
        <dbReference type="SAM" id="MobiDB-lite"/>
    </source>
</evidence>
<feature type="region of interest" description="Disordered" evidence="1">
    <location>
        <begin position="41"/>
        <end position="62"/>
    </location>
</feature>
<organism evidence="2 3">
    <name type="scientific">Anaerotruncus colihominis</name>
    <dbReference type="NCBI Taxonomy" id="169435"/>
    <lineage>
        <taxon>Bacteria</taxon>
        <taxon>Bacillati</taxon>
        <taxon>Bacillota</taxon>
        <taxon>Clostridia</taxon>
        <taxon>Eubacteriales</taxon>
        <taxon>Oscillospiraceae</taxon>
        <taxon>Anaerotruncus</taxon>
    </lineage>
</organism>
<keyword evidence="3" id="KW-1185">Reference proteome</keyword>
<dbReference type="EMBL" id="QXWK01000010">
    <property type="protein sequence ID" value="NBH61275.1"/>
    <property type="molecule type" value="Genomic_DNA"/>
</dbReference>